<dbReference type="AlphaFoldDB" id="A0A109RGA1"/>
<dbReference type="HAMAP" id="MF_00081">
    <property type="entry name" value="HrcA"/>
    <property type="match status" value="1"/>
</dbReference>
<dbReference type="Proteomes" id="UP000062260">
    <property type="component" value="Chromosome"/>
</dbReference>
<dbReference type="SUPFAM" id="SSF55781">
    <property type="entry name" value="GAF domain-like"/>
    <property type="match status" value="1"/>
</dbReference>
<dbReference type="InterPro" id="IPR036390">
    <property type="entry name" value="WH_DNA-bd_sf"/>
</dbReference>
<protein>
    <recommendedName>
        <fullName evidence="1">Heat-inducible transcription repressor HrcA</fullName>
    </recommendedName>
</protein>
<sequence>MLTDRQSKILKAIIDRYTVDEQPVGSKALAELADINASSATIRAEMARLEKLGMLTKTHSSSGRLPDDLGYRYYINYILPKQGGMIDEDLSPDALAELRQIFSSPFVEMTDVMLKAADVMADLTQYVAIALGPAMDNHRLARFQVVQVTSDKAMAIMVTDKNMVESQVFQLDDEISFAQIEDMVQAINQALVGKPLVEVILELQNNARRFFTDNYSDVFYENNIFNYLLKKIEGDRLRIRGRENLFNQLANSNDYLQIKKINQLLDQPQYLVSVLEPPQDGIQIQVGGELGNDNFDNLSIISMRLNLGKKDKDMIFAVLGPDNMSYLKLAQLLQSFRREMFRFENGKS</sequence>
<dbReference type="NCBIfam" id="TIGR00331">
    <property type="entry name" value="hrcA"/>
    <property type="match status" value="1"/>
</dbReference>
<dbReference type="SUPFAM" id="SSF46785">
    <property type="entry name" value="Winged helix' DNA-binding domain"/>
    <property type="match status" value="1"/>
</dbReference>
<dbReference type="PANTHER" id="PTHR34824:SF1">
    <property type="entry name" value="HEAT-INDUCIBLE TRANSCRIPTION REPRESSOR HRCA"/>
    <property type="match status" value="1"/>
</dbReference>
<dbReference type="InterPro" id="IPR021153">
    <property type="entry name" value="HrcA_C"/>
</dbReference>
<proteinExistence type="inferred from homology"/>
<dbReference type="RefSeq" id="WP_067977557.1">
    <property type="nucleotide sequence ID" value="NZ_CP014163.1"/>
</dbReference>
<evidence type="ECO:0000256" key="1">
    <source>
        <dbReference type="HAMAP-Rule" id="MF_00081"/>
    </source>
</evidence>
<dbReference type="InterPro" id="IPR036388">
    <property type="entry name" value="WH-like_DNA-bd_sf"/>
</dbReference>
<comment type="function">
    <text evidence="1">Negative regulator of class I heat shock genes (grpE-dnaK-dnaJ and groELS operons). Prevents heat-shock induction of these operons.</text>
</comment>
<name>A0A109RGA1_9LACT</name>
<dbReference type="InterPro" id="IPR002571">
    <property type="entry name" value="HrcA"/>
</dbReference>
<comment type="similarity">
    <text evidence="1">Belongs to the HrcA family.</text>
</comment>
<dbReference type="Pfam" id="PF01628">
    <property type="entry name" value="HrcA"/>
    <property type="match status" value="1"/>
</dbReference>
<accession>A0A109RGA1</accession>
<dbReference type="PANTHER" id="PTHR34824">
    <property type="entry name" value="HEAT-INDUCIBLE TRANSCRIPTION REPRESSOR HRCA"/>
    <property type="match status" value="1"/>
</dbReference>
<keyword evidence="1" id="KW-0804">Transcription</keyword>
<dbReference type="InterPro" id="IPR029016">
    <property type="entry name" value="GAF-like_dom_sf"/>
</dbReference>
<reference evidence="3" key="2">
    <citation type="submission" date="2016-01" db="EMBL/GenBank/DDBJ databases">
        <title>Six Aerococcus type strain genome sequencing and assembly using PacBio and Illumina Hiseq.</title>
        <authorList>
            <person name="Carkaci D."/>
            <person name="Dargis R."/>
            <person name="Nielsen X.C."/>
            <person name="Skovgaard O."/>
            <person name="Fuursted K."/>
            <person name="Christensen J.J."/>
        </authorList>
    </citation>
    <scope>NUCLEOTIDE SEQUENCE [LARGE SCALE GENOMIC DNA]</scope>
    <source>
        <strain evidence="3">CCUG42038B</strain>
    </source>
</reference>
<evidence type="ECO:0000313" key="2">
    <source>
        <dbReference type="EMBL" id="AMB98815.1"/>
    </source>
</evidence>
<organism evidence="2 3">
    <name type="scientific">Aerococcus urinaehominis</name>
    <dbReference type="NCBI Taxonomy" id="128944"/>
    <lineage>
        <taxon>Bacteria</taxon>
        <taxon>Bacillati</taxon>
        <taxon>Bacillota</taxon>
        <taxon>Bacilli</taxon>
        <taxon>Lactobacillales</taxon>
        <taxon>Aerococcaceae</taxon>
        <taxon>Aerococcus</taxon>
    </lineage>
</organism>
<dbReference type="Gene3D" id="3.30.390.60">
    <property type="entry name" value="Heat-inducible transcription repressor hrca homolog, domain 3"/>
    <property type="match status" value="1"/>
</dbReference>
<dbReference type="KEGG" id="auh:AWM75_01870"/>
<keyword evidence="3" id="KW-1185">Reference proteome</keyword>
<dbReference type="GO" id="GO:0003677">
    <property type="term" value="F:DNA binding"/>
    <property type="evidence" value="ECO:0007669"/>
    <property type="project" value="InterPro"/>
</dbReference>
<gene>
    <name evidence="1" type="primary">hrcA</name>
    <name evidence="2" type="ORF">AWM75_01870</name>
</gene>
<dbReference type="Gene3D" id="1.10.10.10">
    <property type="entry name" value="Winged helix-like DNA-binding domain superfamily/Winged helix DNA-binding domain"/>
    <property type="match status" value="1"/>
</dbReference>
<dbReference type="InterPro" id="IPR005104">
    <property type="entry name" value="WHTH_HrcA_DNA-bd"/>
</dbReference>
<evidence type="ECO:0000313" key="3">
    <source>
        <dbReference type="Proteomes" id="UP000062260"/>
    </source>
</evidence>
<dbReference type="Pfam" id="PF03444">
    <property type="entry name" value="WHD_HrcA"/>
    <property type="match status" value="1"/>
</dbReference>
<keyword evidence="1" id="KW-0346">Stress response</keyword>
<reference evidence="2 3" key="1">
    <citation type="journal article" date="2016" name="Genome Announc.">
        <title>Complete Genome Sequences of Aerococcus christensenii CCUG 28831T, Aerococcus sanguinicola CCUG 43001T, Aerococcus urinae CCUG 36881T, Aerococcus urinaeequi CCUG 28094T, Aerococcus urinaehominis CCUG 42038 BT, and Aerococcus viridans CCUG 4311T.</title>
        <authorList>
            <person name="Carkaci D."/>
            <person name="Dargis R."/>
            <person name="Nielsen X.C."/>
            <person name="Skovgaard O."/>
            <person name="Fuursted K."/>
            <person name="Christensen J.J."/>
        </authorList>
    </citation>
    <scope>NUCLEOTIDE SEQUENCE [LARGE SCALE GENOMIC DNA]</scope>
    <source>
        <strain evidence="2 3">CCUG42038B</strain>
    </source>
</reference>
<dbReference type="STRING" id="128944.AWM75_01870"/>
<dbReference type="OrthoDB" id="9783139at2"/>
<dbReference type="GO" id="GO:0045892">
    <property type="term" value="P:negative regulation of DNA-templated transcription"/>
    <property type="evidence" value="ECO:0007669"/>
    <property type="project" value="UniProtKB-UniRule"/>
</dbReference>
<dbReference type="PIRSF" id="PIRSF005485">
    <property type="entry name" value="HrcA"/>
    <property type="match status" value="1"/>
</dbReference>
<dbReference type="Gene3D" id="3.30.450.40">
    <property type="match status" value="1"/>
</dbReference>
<keyword evidence="1" id="KW-0805">Transcription regulation</keyword>
<dbReference type="EMBL" id="CP014163">
    <property type="protein sequence ID" value="AMB98815.1"/>
    <property type="molecule type" value="Genomic_DNA"/>
</dbReference>
<keyword evidence="1" id="KW-0678">Repressor</keyword>
<dbReference type="InterPro" id="IPR023120">
    <property type="entry name" value="WHTH_transcript_rep_HrcA_IDD"/>
</dbReference>